<dbReference type="InterPro" id="IPR036047">
    <property type="entry name" value="F-box-like_dom_sf"/>
</dbReference>
<dbReference type="OrthoDB" id="1419769at2759"/>
<dbReference type="Gene3D" id="3.80.10.10">
    <property type="entry name" value="Ribonuclease Inhibitor"/>
    <property type="match status" value="1"/>
</dbReference>
<protein>
    <recommendedName>
        <fullName evidence="1">F-box domain-containing protein</fullName>
    </recommendedName>
</protein>
<feature type="domain" description="F-box" evidence="1">
    <location>
        <begin position="36"/>
        <end position="84"/>
    </location>
</feature>
<dbReference type="Gene3D" id="1.20.1280.50">
    <property type="match status" value="1"/>
</dbReference>
<dbReference type="SMART" id="SM00256">
    <property type="entry name" value="FBOX"/>
    <property type="match status" value="1"/>
</dbReference>
<organism evidence="2 3">
    <name type="scientific">Trifolium subterraneum</name>
    <name type="common">Subterranean clover</name>
    <dbReference type="NCBI Taxonomy" id="3900"/>
    <lineage>
        <taxon>Eukaryota</taxon>
        <taxon>Viridiplantae</taxon>
        <taxon>Streptophyta</taxon>
        <taxon>Embryophyta</taxon>
        <taxon>Tracheophyta</taxon>
        <taxon>Spermatophyta</taxon>
        <taxon>Magnoliopsida</taxon>
        <taxon>eudicotyledons</taxon>
        <taxon>Gunneridae</taxon>
        <taxon>Pentapetalae</taxon>
        <taxon>rosids</taxon>
        <taxon>fabids</taxon>
        <taxon>Fabales</taxon>
        <taxon>Fabaceae</taxon>
        <taxon>Papilionoideae</taxon>
        <taxon>50 kb inversion clade</taxon>
        <taxon>NPAAA clade</taxon>
        <taxon>Hologalegina</taxon>
        <taxon>IRL clade</taxon>
        <taxon>Trifolieae</taxon>
        <taxon>Trifolium</taxon>
    </lineage>
</organism>
<keyword evidence="3" id="KW-1185">Reference proteome</keyword>
<reference evidence="3" key="1">
    <citation type="journal article" date="2017" name="Front. Plant Sci.">
        <title>Climate Clever Clovers: New Paradigm to Reduce the Environmental Footprint of Ruminants by Breeding Low Methanogenic Forages Utilizing Haplotype Variation.</title>
        <authorList>
            <person name="Kaur P."/>
            <person name="Appels R."/>
            <person name="Bayer P.E."/>
            <person name="Keeble-Gagnere G."/>
            <person name="Wang J."/>
            <person name="Hirakawa H."/>
            <person name="Shirasawa K."/>
            <person name="Vercoe P."/>
            <person name="Stefanova K."/>
            <person name="Durmic Z."/>
            <person name="Nichols P."/>
            <person name="Revell C."/>
            <person name="Isobe S.N."/>
            <person name="Edwards D."/>
            <person name="Erskine W."/>
        </authorList>
    </citation>
    <scope>NUCLEOTIDE SEQUENCE [LARGE SCALE GENOMIC DNA]</scope>
    <source>
        <strain evidence="3">cv. Daliak</strain>
    </source>
</reference>
<dbReference type="AlphaFoldDB" id="A0A2Z6N0I1"/>
<dbReference type="SMART" id="SM00579">
    <property type="entry name" value="FBD"/>
    <property type="match status" value="1"/>
</dbReference>
<dbReference type="InterPro" id="IPR001810">
    <property type="entry name" value="F-box_dom"/>
</dbReference>
<sequence>MPWYQKEKQIPQHTSINSSPIIVGISQSEETSPAAVDRISKLPNEILCHILSFLPIKQAFTTTILSKRWYPISYSLTVLRFDDATVADYDSFNRFCRFIDTLILSDQQQHQIKTFSFKCRFEFYEDNRRMNDIKKILKACPNLEDLHTSYPRYIRRCEKDNNEAGEFGSLFLSKLVKADIGSIDVPFNVIYNVEFLRLLKVQEPSLQMDTEIFKDIPVFGNLIHIELWFYGFFHGWDGVVQLLQHCPKLQILYMRKWNASLSKDWDCPISDLECVSSHLKSCTILNFEGSENDLRFAKYILQNARHLEVMTIDVSTSSSDGTRKHQIIEELSTCPRMSSGCKLSFELM</sequence>
<dbReference type="InterPro" id="IPR053781">
    <property type="entry name" value="F-box_AtFBL13-like"/>
</dbReference>
<dbReference type="InterPro" id="IPR032675">
    <property type="entry name" value="LRR_dom_sf"/>
</dbReference>
<evidence type="ECO:0000313" key="2">
    <source>
        <dbReference type="EMBL" id="GAU38274.1"/>
    </source>
</evidence>
<dbReference type="InterPro" id="IPR055294">
    <property type="entry name" value="FBL60-like"/>
</dbReference>
<accession>A0A2Z6N0I1</accession>
<dbReference type="PANTHER" id="PTHR31293:SF12">
    <property type="entry name" value="RNI-LIKE SUPERFAMILY PROTEIN"/>
    <property type="match status" value="1"/>
</dbReference>
<dbReference type="SUPFAM" id="SSF52047">
    <property type="entry name" value="RNI-like"/>
    <property type="match status" value="1"/>
</dbReference>
<name>A0A2Z6N0I1_TRISU</name>
<dbReference type="EMBL" id="DF973708">
    <property type="protein sequence ID" value="GAU38274.1"/>
    <property type="molecule type" value="Genomic_DNA"/>
</dbReference>
<proteinExistence type="predicted"/>
<dbReference type="CDD" id="cd22160">
    <property type="entry name" value="F-box_AtFBL13-like"/>
    <property type="match status" value="1"/>
</dbReference>
<dbReference type="PROSITE" id="PS50181">
    <property type="entry name" value="FBOX"/>
    <property type="match status" value="1"/>
</dbReference>
<dbReference type="Proteomes" id="UP000242715">
    <property type="component" value="Unassembled WGS sequence"/>
</dbReference>
<dbReference type="Pfam" id="PF08387">
    <property type="entry name" value="FBD"/>
    <property type="match status" value="1"/>
</dbReference>
<dbReference type="SUPFAM" id="SSF81383">
    <property type="entry name" value="F-box domain"/>
    <property type="match status" value="1"/>
</dbReference>
<dbReference type="PANTHER" id="PTHR31293">
    <property type="entry name" value="RNI-LIKE SUPERFAMILY PROTEIN"/>
    <property type="match status" value="1"/>
</dbReference>
<dbReference type="InterPro" id="IPR006566">
    <property type="entry name" value="FBD"/>
</dbReference>
<evidence type="ECO:0000313" key="3">
    <source>
        <dbReference type="Proteomes" id="UP000242715"/>
    </source>
</evidence>
<dbReference type="Pfam" id="PF00646">
    <property type="entry name" value="F-box"/>
    <property type="match status" value="1"/>
</dbReference>
<gene>
    <name evidence="2" type="ORF">TSUD_119550</name>
</gene>
<evidence type="ECO:0000259" key="1">
    <source>
        <dbReference type="PROSITE" id="PS50181"/>
    </source>
</evidence>